<comment type="caution">
    <text evidence="2">The sequence shown here is derived from an EMBL/GenBank/DDBJ whole genome shotgun (WGS) entry which is preliminary data.</text>
</comment>
<dbReference type="GO" id="GO:0003677">
    <property type="term" value="F:DNA binding"/>
    <property type="evidence" value="ECO:0007669"/>
    <property type="project" value="InterPro"/>
</dbReference>
<dbReference type="PROSITE" id="PS50943">
    <property type="entry name" value="HTH_CROC1"/>
    <property type="match status" value="1"/>
</dbReference>
<evidence type="ECO:0000313" key="2">
    <source>
        <dbReference type="EMBL" id="MBG6091635.1"/>
    </source>
</evidence>
<protein>
    <submittedName>
        <fullName evidence="2">Transcriptional regulator with XRE-family HTH domain</fullName>
    </submittedName>
</protein>
<proteinExistence type="predicted"/>
<dbReference type="SMART" id="SM00530">
    <property type="entry name" value="HTH_XRE"/>
    <property type="match status" value="1"/>
</dbReference>
<dbReference type="Gene3D" id="1.10.260.40">
    <property type="entry name" value="lambda repressor-like DNA-binding domains"/>
    <property type="match status" value="1"/>
</dbReference>
<keyword evidence="3" id="KW-1185">Reference proteome</keyword>
<dbReference type="InterPro" id="IPR001387">
    <property type="entry name" value="Cro/C1-type_HTH"/>
</dbReference>
<feature type="domain" description="HTH cro/C1-type" evidence="1">
    <location>
        <begin position="21"/>
        <end position="73"/>
    </location>
</feature>
<dbReference type="AlphaFoldDB" id="A0A931DQQ3"/>
<organism evidence="2 3">
    <name type="scientific">Actinomadura viridis</name>
    <dbReference type="NCBI Taxonomy" id="58110"/>
    <lineage>
        <taxon>Bacteria</taxon>
        <taxon>Bacillati</taxon>
        <taxon>Actinomycetota</taxon>
        <taxon>Actinomycetes</taxon>
        <taxon>Streptosporangiales</taxon>
        <taxon>Thermomonosporaceae</taxon>
        <taxon>Actinomadura</taxon>
    </lineage>
</organism>
<evidence type="ECO:0000313" key="3">
    <source>
        <dbReference type="Proteomes" id="UP000614047"/>
    </source>
</evidence>
<evidence type="ECO:0000259" key="1">
    <source>
        <dbReference type="PROSITE" id="PS50943"/>
    </source>
</evidence>
<name>A0A931DQQ3_9ACTN</name>
<dbReference type="EMBL" id="JADOUA010000001">
    <property type="protein sequence ID" value="MBG6091635.1"/>
    <property type="molecule type" value="Genomic_DNA"/>
</dbReference>
<dbReference type="Pfam" id="PF19054">
    <property type="entry name" value="DUF5753"/>
    <property type="match status" value="1"/>
</dbReference>
<gene>
    <name evidence="2" type="ORF">IW256_005748</name>
</gene>
<reference evidence="2" key="1">
    <citation type="submission" date="2020-11" db="EMBL/GenBank/DDBJ databases">
        <title>Sequencing the genomes of 1000 actinobacteria strains.</title>
        <authorList>
            <person name="Klenk H.-P."/>
        </authorList>
    </citation>
    <scope>NUCLEOTIDE SEQUENCE</scope>
    <source>
        <strain evidence="2">DSM 43175</strain>
    </source>
</reference>
<dbReference type="RefSeq" id="WP_197013926.1">
    <property type="nucleotide sequence ID" value="NZ_BAABES010000002.1"/>
</dbReference>
<dbReference type="Proteomes" id="UP000614047">
    <property type="component" value="Unassembled WGS sequence"/>
</dbReference>
<dbReference type="SUPFAM" id="SSF47413">
    <property type="entry name" value="lambda repressor-like DNA-binding domains"/>
    <property type="match status" value="1"/>
</dbReference>
<dbReference type="InterPro" id="IPR043917">
    <property type="entry name" value="DUF5753"/>
</dbReference>
<sequence>MRPCTHIDPRESLRAQFAYTLRTLRTLKELSQEQLAKELFLSRESITAYETQRNFPDLDTCKQFDDFFGTGELFQGQWTHAQREHVRAWFESYVPHEKEATQIRTFEPLYIPGLLQTEDYIRANGLPGPQAEERIMKRLARRENLTRHEAPFLFAVLDEAVLRRPVGGAAVMREQLQHLLEMSTLPHVFIQVVREQAGWYSGLNGALTFITKPGNNTIGYVEAQFGGRLIEDTDEVSRLGVRFDQIRARALSEDGTRSLIQKTMETMRDGSVAEE</sequence>
<dbReference type="Pfam" id="PF13560">
    <property type="entry name" value="HTH_31"/>
    <property type="match status" value="1"/>
</dbReference>
<accession>A0A931DQQ3</accession>
<dbReference type="InterPro" id="IPR010982">
    <property type="entry name" value="Lambda_DNA-bd_dom_sf"/>
</dbReference>
<dbReference type="CDD" id="cd00093">
    <property type="entry name" value="HTH_XRE"/>
    <property type="match status" value="1"/>
</dbReference>